<reference evidence="3" key="1">
    <citation type="journal article" date="2013" name="Nat. Biotechnol.">
        <title>Chinese hamster genome sequenced from sorted chromosomes.</title>
        <authorList>
            <person name="Brinkrolf K."/>
            <person name="Rupp O."/>
            <person name="Laux H."/>
            <person name="Kollin F."/>
            <person name="Ernst W."/>
            <person name="Linke B."/>
            <person name="Kofler R."/>
            <person name="Romand S."/>
            <person name="Hesse F."/>
            <person name="Budach W.E."/>
            <person name="Galosy S."/>
            <person name="Muller D."/>
            <person name="Noll T."/>
            <person name="Wienberg J."/>
            <person name="Jostock T."/>
            <person name="Leonard M."/>
            <person name="Grillari J."/>
            <person name="Tauch A."/>
            <person name="Goesmann A."/>
            <person name="Helk B."/>
            <person name="Mott J.E."/>
            <person name="Puhler A."/>
            <person name="Borth N."/>
        </authorList>
    </citation>
    <scope>NUCLEOTIDE SEQUENCE [LARGE SCALE GENOMIC DNA]</scope>
    <source>
        <strain evidence="3">17A/GY</strain>
    </source>
</reference>
<dbReference type="PANTHER" id="PTHR35537">
    <property type="entry name" value="DNA DAMAGE-INDUCIBLE APOPTOSIS SUPPRESSOR PROTEIN DDIAS"/>
    <property type="match status" value="1"/>
</dbReference>
<feature type="compositionally biased region" description="Polar residues" evidence="1">
    <location>
        <begin position="257"/>
        <end position="281"/>
    </location>
</feature>
<dbReference type="PANTHER" id="PTHR35537:SF1">
    <property type="entry name" value="DNA DAMAGE-INDUCED APOPTOSIS SUPPRESSOR PROTEIN"/>
    <property type="match status" value="1"/>
</dbReference>
<dbReference type="InterPro" id="IPR043522">
    <property type="entry name" value="DDIAS"/>
</dbReference>
<evidence type="ECO:0000256" key="1">
    <source>
        <dbReference type="SAM" id="MobiDB-lite"/>
    </source>
</evidence>
<evidence type="ECO:0000313" key="2">
    <source>
        <dbReference type="EMBL" id="ERE79439.1"/>
    </source>
</evidence>
<evidence type="ECO:0000313" key="3">
    <source>
        <dbReference type="Proteomes" id="UP000030759"/>
    </source>
</evidence>
<dbReference type="EMBL" id="KE672263">
    <property type="protein sequence ID" value="ERE79439.1"/>
    <property type="molecule type" value="Genomic_DNA"/>
</dbReference>
<dbReference type="GO" id="GO:0005737">
    <property type="term" value="C:cytoplasm"/>
    <property type="evidence" value="ECO:0007669"/>
    <property type="project" value="TreeGrafter"/>
</dbReference>
<dbReference type="AlphaFoldDB" id="A0A061IFC7"/>
<gene>
    <name evidence="2" type="ORF">H671_3g9606</name>
</gene>
<sequence length="356" mass="40690">MVARTCPDPLPQLLQRFFVVVVTGFHTNGWLPKPFEKLFPSFGKLDHRAIFIHSSDKFLSASHYAKNHQHRDINTTTILQERPAFSLSSLKPEETSASQNYHSRLSVTPRKNTGTLNTLPLRLRSSQAMVKENSRKETFSNYMDASVPHKRTAGILQQRDVISLSNVSDIHKLENKQYYRWSKNQDDNFTICRKLTPINNNLTQSYSADHEENHPIDEEGSQPSQKLPLQNIATSRPFKILPSLYSNLNANYKNTKLSPENGKHQATSTCPKNVKTPSQKSRSPDIPNILGFQVTRLRKCLAVYPSPDQKELPRKKPNKRLFMVYVVHLSHQETYQDAPLYDNKAQVLVKRNGSTA</sequence>
<feature type="region of interest" description="Disordered" evidence="1">
    <location>
        <begin position="257"/>
        <end position="287"/>
    </location>
</feature>
<organism evidence="2 3">
    <name type="scientific">Cricetulus griseus</name>
    <name type="common">Chinese hamster</name>
    <name type="synonym">Cricetulus barabensis griseus</name>
    <dbReference type="NCBI Taxonomy" id="10029"/>
    <lineage>
        <taxon>Eukaryota</taxon>
        <taxon>Metazoa</taxon>
        <taxon>Chordata</taxon>
        <taxon>Craniata</taxon>
        <taxon>Vertebrata</taxon>
        <taxon>Euteleostomi</taxon>
        <taxon>Mammalia</taxon>
        <taxon>Eutheria</taxon>
        <taxon>Euarchontoglires</taxon>
        <taxon>Glires</taxon>
        <taxon>Rodentia</taxon>
        <taxon>Myomorpha</taxon>
        <taxon>Muroidea</taxon>
        <taxon>Cricetidae</taxon>
        <taxon>Cricetinae</taxon>
        <taxon>Cricetulus</taxon>
    </lineage>
</organism>
<proteinExistence type="predicted"/>
<protein>
    <submittedName>
        <fullName evidence="2">Nitric oxide-inducible protein</fullName>
    </submittedName>
</protein>
<dbReference type="GO" id="GO:1902230">
    <property type="term" value="P:negative regulation of intrinsic apoptotic signaling pathway in response to DNA damage"/>
    <property type="evidence" value="ECO:0007669"/>
    <property type="project" value="InterPro"/>
</dbReference>
<dbReference type="Proteomes" id="UP000030759">
    <property type="component" value="Unassembled WGS sequence"/>
</dbReference>
<dbReference type="GO" id="GO:0005634">
    <property type="term" value="C:nucleus"/>
    <property type="evidence" value="ECO:0007669"/>
    <property type="project" value="TreeGrafter"/>
</dbReference>
<name>A0A061IFC7_CRIGR</name>
<accession>A0A061IFC7</accession>